<protein>
    <submittedName>
        <fullName evidence="3">Uncharacterized protein LOC110420829 isoform X1</fullName>
    </submittedName>
</protein>
<proteinExistence type="predicted"/>
<sequence>MAGGVNRKISAASARAHTRKSNQSTSFNLPPGVFQKILAVLFVEIFSWIYQAIQPPPPRICGSPNGPTVTAPRTKLRDGRYSAYKEHGVPRDVAKYKIIYVHGFNSGRHNASVAATLSPEVVEELGIYIVSLTDQVMEKVILIQNEQ</sequence>
<dbReference type="AlphaFoldDB" id="A0A6J1ASL3"/>
<reference evidence="3" key="1">
    <citation type="submission" date="2025-08" db="UniProtKB">
        <authorList>
            <consortium name="RefSeq"/>
        </authorList>
    </citation>
    <scope>IDENTIFICATION</scope>
    <source>
        <tissue evidence="3">Leaf</tissue>
    </source>
</reference>
<dbReference type="PANTHER" id="PTHR45763">
    <property type="entry name" value="HYDROLASE, ALPHA/BETA FOLD FAMILY PROTEIN, EXPRESSED-RELATED"/>
    <property type="match status" value="1"/>
</dbReference>
<keyword evidence="2" id="KW-1185">Reference proteome</keyword>
<accession>A0A6J1ASL3</accession>
<dbReference type="OrthoDB" id="294702at2759"/>
<dbReference type="Proteomes" id="UP000504621">
    <property type="component" value="Unplaced"/>
</dbReference>
<dbReference type="PANTHER" id="PTHR45763:SF42">
    <property type="entry name" value="PUTATIVE-RELATED"/>
    <property type="match status" value="1"/>
</dbReference>
<name>A0A6J1ASL3_9ROSI</name>
<dbReference type="RefSeq" id="XP_021289880.1">
    <property type="nucleotide sequence ID" value="XM_021434205.1"/>
</dbReference>
<organism evidence="2 3">
    <name type="scientific">Herrania umbratica</name>
    <dbReference type="NCBI Taxonomy" id="108875"/>
    <lineage>
        <taxon>Eukaryota</taxon>
        <taxon>Viridiplantae</taxon>
        <taxon>Streptophyta</taxon>
        <taxon>Embryophyta</taxon>
        <taxon>Tracheophyta</taxon>
        <taxon>Spermatophyta</taxon>
        <taxon>Magnoliopsida</taxon>
        <taxon>eudicotyledons</taxon>
        <taxon>Gunneridae</taxon>
        <taxon>Pentapetalae</taxon>
        <taxon>rosids</taxon>
        <taxon>malvids</taxon>
        <taxon>Malvales</taxon>
        <taxon>Malvaceae</taxon>
        <taxon>Byttnerioideae</taxon>
        <taxon>Herrania</taxon>
    </lineage>
</organism>
<evidence type="ECO:0000256" key="1">
    <source>
        <dbReference type="SAM" id="MobiDB-lite"/>
    </source>
</evidence>
<evidence type="ECO:0000313" key="2">
    <source>
        <dbReference type="Proteomes" id="UP000504621"/>
    </source>
</evidence>
<evidence type="ECO:0000313" key="3">
    <source>
        <dbReference type="RefSeq" id="XP_021289880.1"/>
    </source>
</evidence>
<gene>
    <name evidence="3" type="primary">LOC110420829</name>
</gene>
<feature type="region of interest" description="Disordered" evidence="1">
    <location>
        <begin position="1"/>
        <end position="25"/>
    </location>
</feature>
<dbReference type="GeneID" id="110420829"/>